<feature type="chain" id="PRO_5044663467" evidence="1">
    <location>
        <begin position="32"/>
        <end position="107"/>
    </location>
</feature>
<dbReference type="STRING" id="51240.A0A2I4E8T0"/>
<dbReference type="InterPro" id="IPR016140">
    <property type="entry name" value="Bifunc_inhib/LTP/seed_store"/>
</dbReference>
<gene>
    <name evidence="4" type="primary">LOC108987352</name>
</gene>
<dbReference type="Gramene" id="Jr07_16110_p1">
    <property type="protein sequence ID" value="cds.Jr07_16110_p1"/>
    <property type="gene ID" value="Jr07_16110"/>
</dbReference>
<dbReference type="GeneID" id="108987352"/>
<reference evidence="4" key="1">
    <citation type="submission" date="2023-09" db="UniProtKB">
        <authorList>
            <consortium name="RefSeq"/>
        </authorList>
    </citation>
    <scope>IDENTIFICATION</scope>
    <source>
        <tissue evidence="4">Leaves</tissue>
    </source>
</reference>
<accession>A0A2I4E8T0</accession>
<dbReference type="Gene3D" id="1.10.110.10">
    <property type="entry name" value="Plant lipid-transfer and hydrophobic proteins"/>
    <property type="match status" value="1"/>
</dbReference>
<dbReference type="GO" id="GO:0005504">
    <property type="term" value="F:fatty acid binding"/>
    <property type="evidence" value="ECO:0007669"/>
    <property type="project" value="InterPro"/>
</dbReference>
<dbReference type="InterPro" id="IPR044741">
    <property type="entry name" value="NsLTP-like"/>
</dbReference>
<evidence type="ECO:0000313" key="3">
    <source>
        <dbReference type="Proteomes" id="UP000235220"/>
    </source>
</evidence>
<sequence length="107" mass="11398">MEFSVVKKLIFLVTVLFVAFSSIGRLQVCNAQSLCNVPFSGLMECKPSVTPPNPTAPSASCCSALSHADLRCLCSYRNSNLLPSLGIDPNLAMQLPGKCKLPNAAHC</sequence>
<accession>A0A834CPC4</accession>
<dbReference type="InterPro" id="IPR036312">
    <property type="entry name" value="Bifun_inhib/LTP/seed_sf"/>
</dbReference>
<keyword evidence="1" id="KW-0732">Signal</keyword>
<dbReference type="OrthoDB" id="643149at2759"/>
<dbReference type="KEGG" id="jre:108987352"/>
<dbReference type="PANTHER" id="PTHR33122:SF63">
    <property type="entry name" value="BIFUNCTIONAL INHIBITOR_PLANT LIPID TRANSFER PROTEIN_SEED STORAGE HELICAL DOMAIN-CONTAINING PROTEIN"/>
    <property type="match status" value="1"/>
</dbReference>
<dbReference type="AlphaFoldDB" id="A0A834CPC4"/>
<dbReference type="PANTHER" id="PTHR33122">
    <property type="entry name" value="LIPID BINDING PROTEIN-RELATED"/>
    <property type="match status" value="1"/>
</dbReference>
<dbReference type="SMART" id="SM00499">
    <property type="entry name" value="AAI"/>
    <property type="match status" value="1"/>
</dbReference>
<feature type="signal peptide" evidence="1">
    <location>
        <begin position="1"/>
        <end position="31"/>
    </location>
</feature>
<keyword evidence="3" id="KW-1185">Reference proteome</keyword>
<dbReference type="Pfam" id="PF14368">
    <property type="entry name" value="LTP_2"/>
    <property type="match status" value="1"/>
</dbReference>
<organism evidence="4">
    <name type="scientific">Juglans regia</name>
    <name type="common">English walnut</name>
    <dbReference type="NCBI Taxonomy" id="51240"/>
    <lineage>
        <taxon>Eukaryota</taxon>
        <taxon>Viridiplantae</taxon>
        <taxon>Streptophyta</taxon>
        <taxon>Embryophyta</taxon>
        <taxon>Tracheophyta</taxon>
        <taxon>Spermatophyta</taxon>
        <taxon>Magnoliopsida</taxon>
        <taxon>eudicotyledons</taxon>
        <taxon>Gunneridae</taxon>
        <taxon>Pentapetalae</taxon>
        <taxon>rosids</taxon>
        <taxon>fabids</taxon>
        <taxon>Fagales</taxon>
        <taxon>Juglandaceae</taxon>
        <taxon>Juglans</taxon>
    </lineage>
</organism>
<dbReference type="Proteomes" id="UP000235220">
    <property type="component" value="Chromosome 7"/>
</dbReference>
<proteinExistence type="predicted"/>
<dbReference type="GO" id="GO:0009627">
    <property type="term" value="P:systemic acquired resistance"/>
    <property type="evidence" value="ECO:0007669"/>
    <property type="project" value="InterPro"/>
</dbReference>
<protein>
    <submittedName>
        <fullName evidence="4">Lipid-transfer protein DIR1</fullName>
    </submittedName>
</protein>
<evidence type="ECO:0000259" key="2">
    <source>
        <dbReference type="SMART" id="SM00499"/>
    </source>
</evidence>
<dbReference type="InterPro" id="IPR039265">
    <property type="entry name" value="DIR1-like"/>
</dbReference>
<name>A0A834CPC4_JUGRE</name>
<evidence type="ECO:0000313" key="4">
    <source>
        <dbReference type="RefSeq" id="XP_018815802.1"/>
    </source>
</evidence>
<feature type="domain" description="Bifunctional inhibitor/plant lipid transfer protein/seed storage helical" evidence="2">
    <location>
        <begin position="35"/>
        <end position="107"/>
    </location>
</feature>
<dbReference type="RefSeq" id="XP_018815802.1">
    <property type="nucleotide sequence ID" value="XM_018960257.2"/>
</dbReference>
<evidence type="ECO:0000256" key="1">
    <source>
        <dbReference type="SAM" id="SignalP"/>
    </source>
</evidence>
<dbReference type="CDD" id="cd04660">
    <property type="entry name" value="nsLTP_like"/>
    <property type="match status" value="1"/>
</dbReference>
<dbReference type="SUPFAM" id="SSF47699">
    <property type="entry name" value="Bifunctional inhibitor/lipid-transfer protein/seed storage 2S albumin"/>
    <property type="match status" value="1"/>
</dbReference>